<dbReference type="Proteomes" id="UP000712600">
    <property type="component" value="Unassembled WGS sequence"/>
</dbReference>
<evidence type="ECO:0000313" key="2">
    <source>
        <dbReference type="EMBL" id="KAF3556667.1"/>
    </source>
</evidence>
<reference evidence="2" key="1">
    <citation type="submission" date="2019-12" db="EMBL/GenBank/DDBJ databases">
        <title>Genome sequencing and annotation of Brassica cretica.</title>
        <authorList>
            <person name="Studholme D.J."/>
            <person name="Sarris P."/>
        </authorList>
    </citation>
    <scope>NUCLEOTIDE SEQUENCE</scope>
    <source>
        <strain evidence="2">PFS-109/04</strain>
        <tissue evidence="2">Leaf</tissue>
    </source>
</reference>
<name>A0A8S9QYR7_BRACR</name>
<sequence>MLEIAASQPYITVHPPGPLQLFRPRRSNAIPRPRNLRPANAHHHPVSPIFSFLAPDRLTALHLFPLELHHPPQLRQFQTRIFLSILSNLERTRVPQSLYSSWSLGLFLPVLSLL</sequence>
<dbReference type="EMBL" id="QGKW02001911">
    <property type="protein sequence ID" value="KAF2565829.1"/>
    <property type="molecule type" value="Genomic_DNA"/>
</dbReference>
<comment type="caution">
    <text evidence="2">The sequence shown here is derived from an EMBL/GenBank/DDBJ whole genome shotgun (WGS) entry which is preliminary data.</text>
</comment>
<evidence type="ECO:0000313" key="3">
    <source>
        <dbReference type="Proteomes" id="UP000712600"/>
    </source>
</evidence>
<dbReference type="AlphaFoldDB" id="A0A8S9QYR7"/>
<reference evidence="1" key="2">
    <citation type="submission" date="2019-12" db="EMBL/GenBank/DDBJ databases">
        <title>Genome sequencing and annotation of Brassica cretica.</title>
        <authorList>
            <person name="Studholme D.J."/>
            <person name="Sarris P.F."/>
        </authorList>
    </citation>
    <scope>NUCLEOTIDE SEQUENCE</scope>
    <source>
        <strain evidence="1">PFS-001/15</strain>
        <tissue evidence="1">Leaf</tissue>
    </source>
</reference>
<gene>
    <name evidence="1" type="ORF">F2Q68_00027865</name>
    <name evidence="2" type="ORF">F2Q69_00017181</name>
</gene>
<dbReference type="EMBL" id="QGKX02000996">
    <property type="protein sequence ID" value="KAF3556667.1"/>
    <property type="molecule type" value="Genomic_DNA"/>
</dbReference>
<evidence type="ECO:0000313" key="1">
    <source>
        <dbReference type="EMBL" id="KAF2565829.1"/>
    </source>
</evidence>
<dbReference type="Proteomes" id="UP000712281">
    <property type="component" value="Unassembled WGS sequence"/>
</dbReference>
<accession>A0A8S9QYR7</accession>
<proteinExistence type="predicted"/>
<protein>
    <submittedName>
        <fullName evidence="2">Uncharacterized protein</fullName>
    </submittedName>
</protein>
<organism evidence="2 3">
    <name type="scientific">Brassica cretica</name>
    <name type="common">Mustard</name>
    <dbReference type="NCBI Taxonomy" id="69181"/>
    <lineage>
        <taxon>Eukaryota</taxon>
        <taxon>Viridiplantae</taxon>
        <taxon>Streptophyta</taxon>
        <taxon>Embryophyta</taxon>
        <taxon>Tracheophyta</taxon>
        <taxon>Spermatophyta</taxon>
        <taxon>Magnoliopsida</taxon>
        <taxon>eudicotyledons</taxon>
        <taxon>Gunneridae</taxon>
        <taxon>Pentapetalae</taxon>
        <taxon>rosids</taxon>
        <taxon>malvids</taxon>
        <taxon>Brassicales</taxon>
        <taxon>Brassicaceae</taxon>
        <taxon>Brassiceae</taxon>
        <taxon>Brassica</taxon>
    </lineage>
</organism>